<dbReference type="EMBL" id="CH940648">
    <property type="protein sequence ID" value="EDW60795.1"/>
    <property type="molecule type" value="Genomic_DNA"/>
</dbReference>
<evidence type="ECO:0000256" key="3">
    <source>
        <dbReference type="SAM" id="SignalP"/>
    </source>
</evidence>
<organism evidence="4 5">
    <name type="scientific">Drosophila virilis</name>
    <name type="common">Fruit fly</name>
    <dbReference type="NCBI Taxonomy" id="7244"/>
    <lineage>
        <taxon>Eukaryota</taxon>
        <taxon>Metazoa</taxon>
        <taxon>Ecdysozoa</taxon>
        <taxon>Arthropoda</taxon>
        <taxon>Hexapoda</taxon>
        <taxon>Insecta</taxon>
        <taxon>Pterygota</taxon>
        <taxon>Neoptera</taxon>
        <taxon>Endopterygota</taxon>
        <taxon>Diptera</taxon>
        <taxon>Brachycera</taxon>
        <taxon>Muscomorpha</taxon>
        <taxon>Ephydroidea</taxon>
        <taxon>Drosophilidae</taxon>
        <taxon>Drosophila</taxon>
    </lineage>
</organism>
<gene>
    <name evidence="4" type="primary">Dvir\GJ21687</name>
    <name evidence="4" type="ORF">Dvir_GJ21687</name>
</gene>
<feature type="chain" id="PRO_5002816064" description="CG18067 protein" evidence="3">
    <location>
        <begin position="23"/>
        <end position="288"/>
    </location>
</feature>
<sequence>MNTYRALMMIGLVALAVCLASAQSAATDKPKTDVDRSNNGVESSIAGTAELPTAPTQAQPVSSYLYNQGGNVVLQNEAGSIYTRPDGRKVLVGAGGQTIVTGGDDSDEDDDDDTQSGFSGNYGNNIVINGRSVGGSSFISSNGGALVMNQAGEGGYQTYNNHQIRIVNGGLQLTTGGQVYDFPAKDASVSSQEKININGQEATVQYENGNIVVELADGTVLAKADGGLFSGDRNSYVNRKQIQEDAARQAAKVQEDIAQLQKELNERLNFQMRKLQEDLEHTLGNIHF</sequence>
<dbReference type="AlphaFoldDB" id="B4LKZ1"/>
<evidence type="ECO:0000313" key="5">
    <source>
        <dbReference type="Proteomes" id="UP000008792"/>
    </source>
</evidence>
<dbReference type="Proteomes" id="UP000008792">
    <property type="component" value="Unassembled WGS sequence"/>
</dbReference>
<feature type="compositionally biased region" description="Acidic residues" evidence="2">
    <location>
        <begin position="104"/>
        <end position="114"/>
    </location>
</feature>
<name>B4LKZ1_DROVI</name>
<feature type="signal peptide" evidence="3">
    <location>
        <begin position="1"/>
        <end position="22"/>
    </location>
</feature>
<dbReference type="FunCoup" id="B4LKZ1">
    <property type="interactions" value="56"/>
</dbReference>
<dbReference type="STRING" id="7244.B4LKZ1"/>
<dbReference type="HOGENOM" id="CLU_084315_0_0_1"/>
<evidence type="ECO:0008006" key="6">
    <source>
        <dbReference type="Google" id="ProtNLM"/>
    </source>
</evidence>
<evidence type="ECO:0000256" key="2">
    <source>
        <dbReference type="SAM" id="MobiDB-lite"/>
    </source>
</evidence>
<feature type="region of interest" description="Disordered" evidence="2">
    <location>
        <begin position="96"/>
        <end position="121"/>
    </location>
</feature>
<dbReference type="OrthoDB" id="7861545at2759"/>
<keyword evidence="3" id="KW-0732">Signal</keyword>
<accession>B4LKZ1</accession>
<evidence type="ECO:0000256" key="1">
    <source>
        <dbReference type="SAM" id="Coils"/>
    </source>
</evidence>
<evidence type="ECO:0000313" key="4">
    <source>
        <dbReference type="EMBL" id="EDW60795.1"/>
    </source>
</evidence>
<dbReference type="InParanoid" id="B4LKZ1"/>
<dbReference type="KEGG" id="dvi:6626026"/>
<protein>
    <recommendedName>
        <fullName evidence="6">CG18067 protein</fullName>
    </recommendedName>
</protein>
<feature type="region of interest" description="Disordered" evidence="2">
    <location>
        <begin position="26"/>
        <end position="54"/>
    </location>
</feature>
<dbReference type="PhylomeDB" id="B4LKZ1"/>
<dbReference type="OMA" id="VYTFQPK"/>
<keyword evidence="1" id="KW-0175">Coiled coil</keyword>
<proteinExistence type="predicted"/>
<feature type="coiled-coil region" evidence="1">
    <location>
        <begin position="243"/>
        <end position="285"/>
    </location>
</feature>
<keyword evidence="5" id="KW-1185">Reference proteome</keyword>
<feature type="compositionally biased region" description="Polar residues" evidence="2">
    <location>
        <begin position="37"/>
        <end position="46"/>
    </location>
</feature>
<dbReference type="eggNOG" id="ENOG502T945">
    <property type="taxonomic scope" value="Eukaryota"/>
</dbReference>
<reference evidence="4 5" key="1">
    <citation type="journal article" date="2007" name="Nature">
        <title>Evolution of genes and genomes on the Drosophila phylogeny.</title>
        <authorList>
            <consortium name="Drosophila 12 Genomes Consortium"/>
            <person name="Clark A.G."/>
            <person name="Eisen M.B."/>
            <person name="Smith D.R."/>
            <person name="Bergman C.M."/>
            <person name="Oliver B."/>
            <person name="Markow T.A."/>
            <person name="Kaufman T.C."/>
            <person name="Kellis M."/>
            <person name="Gelbart W."/>
            <person name="Iyer V.N."/>
            <person name="Pollard D.A."/>
            <person name="Sackton T.B."/>
            <person name="Larracuente A.M."/>
            <person name="Singh N.D."/>
            <person name="Abad J.P."/>
            <person name="Abt D.N."/>
            <person name="Adryan B."/>
            <person name="Aguade M."/>
            <person name="Akashi H."/>
            <person name="Anderson W.W."/>
            <person name="Aquadro C.F."/>
            <person name="Ardell D.H."/>
            <person name="Arguello R."/>
            <person name="Artieri C.G."/>
            <person name="Barbash D.A."/>
            <person name="Barker D."/>
            <person name="Barsanti P."/>
            <person name="Batterham P."/>
            <person name="Batzoglou S."/>
            <person name="Begun D."/>
            <person name="Bhutkar A."/>
            <person name="Blanco E."/>
            <person name="Bosak S.A."/>
            <person name="Bradley R.K."/>
            <person name="Brand A.D."/>
            <person name="Brent M.R."/>
            <person name="Brooks A.N."/>
            <person name="Brown R.H."/>
            <person name="Butlin R.K."/>
            <person name="Caggese C."/>
            <person name="Calvi B.R."/>
            <person name="Bernardo de Carvalho A."/>
            <person name="Caspi A."/>
            <person name="Castrezana S."/>
            <person name="Celniker S.E."/>
            <person name="Chang J.L."/>
            <person name="Chapple C."/>
            <person name="Chatterji S."/>
            <person name="Chinwalla A."/>
            <person name="Civetta A."/>
            <person name="Clifton S.W."/>
            <person name="Comeron J.M."/>
            <person name="Costello J.C."/>
            <person name="Coyne J.A."/>
            <person name="Daub J."/>
            <person name="David R.G."/>
            <person name="Delcher A.L."/>
            <person name="Delehaunty K."/>
            <person name="Do C.B."/>
            <person name="Ebling H."/>
            <person name="Edwards K."/>
            <person name="Eickbush T."/>
            <person name="Evans J.D."/>
            <person name="Filipski A."/>
            <person name="Findeiss S."/>
            <person name="Freyhult E."/>
            <person name="Fulton L."/>
            <person name="Fulton R."/>
            <person name="Garcia A.C."/>
            <person name="Gardiner A."/>
            <person name="Garfield D.A."/>
            <person name="Garvin B.E."/>
            <person name="Gibson G."/>
            <person name="Gilbert D."/>
            <person name="Gnerre S."/>
            <person name="Godfrey J."/>
            <person name="Good R."/>
            <person name="Gotea V."/>
            <person name="Gravely B."/>
            <person name="Greenberg A.J."/>
            <person name="Griffiths-Jones S."/>
            <person name="Gross S."/>
            <person name="Guigo R."/>
            <person name="Gustafson E.A."/>
            <person name="Haerty W."/>
            <person name="Hahn M.W."/>
            <person name="Halligan D.L."/>
            <person name="Halpern A.L."/>
            <person name="Halter G.M."/>
            <person name="Han M.V."/>
            <person name="Heger A."/>
            <person name="Hillier L."/>
            <person name="Hinrichs A.S."/>
            <person name="Holmes I."/>
            <person name="Hoskins R.A."/>
            <person name="Hubisz M.J."/>
            <person name="Hultmark D."/>
            <person name="Huntley M.A."/>
            <person name="Jaffe D.B."/>
            <person name="Jagadeeshan S."/>
            <person name="Jeck W.R."/>
            <person name="Johnson J."/>
            <person name="Jones C.D."/>
            <person name="Jordan W.C."/>
            <person name="Karpen G.H."/>
            <person name="Kataoka E."/>
            <person name="Keightley P.D."/>
            <person name="Kheradpour P."/>
            <person name="Kirkness E.F."/>
            <person name="Koerich L.B."/>
            <person name="Kristiansen K."/>
            <person name="Kudrna D."/>
            <person name="Kulathinal R.J."/>
            <person name="Kumar S."/>
            <person name="Kwok R."/>
            <person name="Lander E."/>
            <person name="Langley C.H."/>
            <person name="Lapoint R."/>
            <person name="Lazzaro B.P."/>
            <person name="Lee S.J."/>
            <person name="Levesque L."/>
            <person name="Li R."/>
            <person name="Lin C.F."/>
            <person name="Lin M.F."/>
            <person name="Lindblad-Toh K."/>
            <person name="Llopart A."/>
            <person name="Long M."/>
            <person name="Low L."/>
            <person name="Lozovsky E."/>
            <person name="Lu J."/>
            <person name="Luo M."/>
            <person name="Machado C.A."/>
            <person name="Makalowski W."/>
            <person name="Marzo M."/>
            <person name="Matsuda M."/>
            <person name="Matzkin L."/>
            <person name="McAllister B."/>
            <person name="McBride C.S."/>
            <person name="McKernan B."/>
            <person name="McKernan K."/>
            <person name="Mendez-Lago M."/>
            <person name="Minx P."/>
            <person name="Mollenhauer M.U."/>
            <person name="Montooth K."/>
            <person name="Mount S.M."/>
            <person name="Mu X."/>
            <person name="Myers E."/>
            <person name="Negre B."/>
            <person name="Newfeld S."/>
            <person name="Nielsen R."/>
            <person name="Noor M.A."/>
            <person name="O'Grady P."/>
            <person name="Pachter L."/>
            <person name="Papaceit M."/>
            <person name="Parisi M.J."/>
            <person name="Parisi M."/>
            <person name="Parts L."/>
            <person name="Pedersen J.S."/>
            <person name="Pesole G."/>
            <person name="Phillippy A.M."/>
            <person name="Ponting C.P."/>
            <person name="Pop M."/>
            <person name="Porcelli D."/>
            <person name="Powell J.R."/>
            <person name="Prohaska S."/>
            <person name="Pruitt K."/>
            <person name="Puig M."/>
            <person name="Quesneville H."/>
            <person name="Ram K.R."/>
            <person name="Rand D."/>
            <person name="Rasmussen M.D."/>
            <person name="Reed L.K."/>
            <person name="Reenan R."/>
            <person name="Reily A."/>
            <person name="Remington K.A."/>
            <person name="Rieger T.T."/>
            <person name="Ritchie M.G."/>
            <person name="Robin C."/>
            <person name="Rogers Y.H."/>
            <person name="Rohde C."/>
            <person name="Rozas J."/>
            <person name="Rubenfield M.J."/>
            <person name="Ruiz A."/>
            <person name="Russo S."/>
            <person name="Salzberg S.L."/>
            <person name="Sanchez-Gracia A."/>
            <person name="Saranga D.J."/>
            <person name="Sato H."/>
            <person name="Schaeffer S.W."/>
            <person name="Schatz M.C."/>
            <person name="Schlenke T."/>
            <person name="Schwartz R."/>
            <person name="Segarra C."/>
            <person name="Singh R.S."/>
            <person name="Sirot L."/>
            <person name="Sirota M."/>
            <person name="Sisneros N.B."/>
            <person name="Smith C.D."/>
            <person name="Smith T.F."/>
            <person name="Spieth J."/>
            <person name="Stage D.E."/>
            <person name="Stark A."/>
            <person name="Stephan W."/>
            <person name="Strausberg R.L."/>
            <person name="Strempel S."/>
            <person name="Sturgill D."/>
            <person name="Sutton G."/>
            <person name="Sutton G.G."/>
            <person name="Tao W."/>
            <person name="Teichmann S."/>
            <person name="Tobari Y.N."/>
            <person name="Tomimura Y."/>
            <person name="Tsolas J.M."/>
            <person name="Valente V.L."/>
            <person name="Venter E."/>
            <person name="Venter J.C."/>
            <person name="Vicario S."/>
            <person name="Vieira F.G."/>
            <person name="Vilella A.J."/>
            <person name="Villasante A."/>
            <person name="Walenz B."/>
            <person name="Wang J."/>
            <person name="Wasserman M."/>
            <person name="Watts T."/>
            <person name="Wilson D."/>
            <person name="Wilson R.K."/>
            <person name="Wing R.A."/>
            <person name="Wolfner M.F."/>
            <person name="Wong A."/>
            <person name="Wong G.K."/>
            <person name="Wu C.I."/>
            <person name="Wu G."/>
            <person name="Yamamoto D."/>
            <person name="Yang H.P."/>
            <person name="Yang S.P."/>
            <person name="Yorke J.A."/>
            <person name="Yoshida K."/>
            <person name="Zdobnov E."/>
            <person name="Zhang P."/>
            <person name="Zhang Y."/>
            <person name="Zimin A.V."/>
            <person name="Baldwin J."/>
            <person name="Abdouelleil A."/>
            <person name="Abdulkadir J."/>
            <person name="Abebe A."/>
            <person name="Abera B."/>
            <person name="Abreu J."/>
            <person name="Acer S.C."/>
            <person name="Aftuck L."/>
            <person name="Alexander A."/>
            <person name="An P."/>
            <person name="Anderson E."/>
            <person name="Anderson S."/>
            <person name="Arachi H."/>
            <person name="Azer M."/>
            <person name="Bachantsang P."/>
            <person name="Barry A."/>
            <person name="Bayul T."/>
            <person name="Berlin A."/>
            <person name="Bessette D."/>
            <person name="Bloom T."/>
            <person name="Blye J."/>
            <person name="Boguslavskiy L."/>
            <person name="Bonnet C."/>
            <person name="Boukhgalter B."/>
            <person name="Bourzgui I."/>
            <person name="Brown A."/>
            <person name="Cahill P."/>
            <person name="Channer S."/>
            <person name="Cheshatsang Y."/>
            <person name="Chuda L."/>
            <person name="Citroen M."/>
            <person name="Collymore A."/>
            <person name="Cooke P."/>
            <person name="Costello M."/>
            <person name="D'Aco K."/>
            <person name="Daza R."/>
            <person name="De Haan G."/>
            <person name="DeGray S."/>
            <person name="DeMaso C."/>
            <person name="Dhargay N."/>
            <person name="Dooley K."/>
            <person name="Dooley E."/>
            <person name="Doricent M."/>
            <person name="Dorje P."/>
            <person name="Dorjee K."/>
            <person name="Dupes A."/>
            <person name="Elong R."/>
            <person name="Falk J."/>
            <person name="Farina A."/>
            <person name="Faro S."/>
            <person name="Ferguson D."/>
            <person name="Fisher S."/>
            <person name="Foley C.D."/>
            <person name="Franke A."/>
            <person name="Friedrich D."/>
            <person name="Gadbois L."/>
            <person name="Gearin G."/>
            <person name="Gearin C.R."/>
            <person name="Giannoukos G."/>
            <person name="Goode T."/>
            <person name="Graham J."/>
            <person name="Grandbois E."/>
            <person name="Grewal S."/>
            <person name="Gyaltsen K."/>
            <person name="Hafez N."/>
            <person name="Hagos B."/>
            <person name="Hall J."/>
            <person name="Henson C."/>
            <person name="Hollinger A."/>
            <person name="Honan T."/>
            <person name="Huard M.D."/>
            <person name="Hughes L."/>
            <person name="Hurhula B."/>
            <person name="Husby M.E."/>
            <person name="Kamat A."/>
            <person name="Kanga B."/>
            <person name="Kashin S."/>
            <person name="Khazanovich D."/>
            <person name="Kisner P."/>
            <person name="Lance K."/>
            <person name="Lara M."/>
            <person name="Lee W."/>
            <person name="Lennon N."/>
            <person name="Letendre F."/>
            <person name="LeVine R."/>
            <person name="Lipovsky A."/>
            <person name="Liu X."/>
            <person name="Liu J."/>
            <person name="Liu S."/>
            <person name="Lokyitsang T."/>
            <person name="Lokyitsang Y."/>
            <person name="Lubonja R."/>
            <person name="Lui A."/>
            <person name="MacDonald P."/>
            <person name="Magnisalis V."/>
            <person name="Maru K."/>
            <person name="Matthews C."/>
            <person name="McCusker W."/>
            <person name="McDonough S."/>
            <person name="Mehta T."/>
            <person name="Meldrim J."/>
            <person name="Meneus L."/>
            <person name="Mihai O."/>
            <person name="Mihalev A."/>
            <person name="Mihova T."/>
            <person name="Mittelman R."/>
            <person name="Mlenga V."/>
            <person name="Montmayeur A."/>
            <person name="Mulrain L."/>
            <person name="Navidi A."/>
            <person name="Naylor J."/>
            <person name="Negash T."/>
            <person name="Nguyen T."/>
            <person name="Nguyen N."/>
            <person name="Nicol R."/>
            <person name="Norbu C."/>
            <person name="Norbu N."/>
            <person name="Novod N."/>
            <person name="O'Neill B."/>
            <person name="Osman S."/>
            <person name="Markiewicz E."/>
            <person name="Oyono O.L."/>
            <person name="Patti C."/>
            <person name="Phunkhang P."/>
            <person name="Pierre F."/>
            <person name="Priest M."/>
            <person name="Raghuraman S."/>
            <person name="Rege F."/>
            <person name="Reyes R."/>
            <person name="Rise C."/>
            <person name="Rogov P."/>
            <person name="Ross K."/>
            <person name="Ryan E."/>
            <person name="Settipalli S."/>
            <person name="Shea T."/>
            <person name="Sherpa N."/>
            <person name="Shi L."/>
            <person name="Shih D."/>
            <person name="Sparrow T."/>
            <person name="Spaulding J."/>
            <person name="Stalker J."/>
            <person name="Stange-Thomann N."/>
            <person name="Stavropoulos S."/>
            <person name="Stone C."/>
            <person name="Strader C."/>
            <person name="Tesfaye S."/>
            <person name="Thomson T."/>
            <person name="Thoulutsang Y."/>
            <person name="Thoulutsang D."/>
            <person name="Topham K."/>
            <person name="Topping I."/>
            <person name="Tsamla T."/>
            <person name="Vassiliev H."/>
            <person name="Vo A."/>
            <person name="Wangchuk T."/>
            <person name="Wangdi T."/>
            <person name="Weiand M."/>
            <person name="Wilkinson J."/>
            <person name="Wilson A."/>
            <person name="Yadav S."/>
            <person name="Young G."/>
            <person name="Yu Q."/>
            <person name="Zembek L."/>
            <person name="Zhong D."/>
            <person name="Zimmer A."/>
            <person name="Zwirko Z."/>
            <person name="Jaffe D.B."/>
            <person name="Alvarez P."/>
            <person name="Brockman W."/>
            <person name="Butler J."/>
            <person name="Chin C."/>
            <person name="Gnerre S."/>
            <person name="Grabherr M."/>
            <person name="Kleber M."/>
            <person name="Mauceli E."/>
            <person name="MacCallum I."/>
        </authorList>
    </citation>
    <scope>NUCLEOTIDE SEQUENCE [LARGE SCALE GENOMIC DNA]</scope>
    <source>
        <strain evidence="5">Tucson 15010-1051.87</strain>
    </source>
</reference>